<comment type="caution">
    <text evidence="2">The sequence shown here is derived from an EMBL/GenBank/DDBJ whole genome shotgun (WGS) entry which is preliminary data.</text>
</comment>
<dbReference type="Proteomes" id="UP000666369">
    <property type="component" value="Unassembled WGS sequence"/>
</dbReference>
<accession>A0ABX0FSZ6</accession>
<evidence type="ECO:0000256" key="1">
    <source>
        <dbReference type="SAM" id="MobiDB-lite"/>
    </source>
</evidence>
<reference evidence="2 3" key="1">
    <citation type="submission" date="2020-01" db="EMBL/GenBank/DDBJ databases">
        <authorList>
            <person name="Lee S.D."/>
        </authorList>
    </citation>
    <scope>NUCLEOTIDE SEQUENCE [LARGE SCALE GENOMIC DNA]</scope>
    <source>
        <strain evidence="2 3">SAP-35</strain>
    </source>
</reference>
<sequence>MKYTSEQLDAIAAKLRDMPAAAKPRQEYTKQAAVEVLIKEIRGLQKRGYALAQIAEALRGEGLDIATPTLKNYLLRTKPTRKKVPATPTDPKPVQAKPKPSNKSASFPVASDTDEI</sequence>
<dbReference type="EMBL" id="JAADJT010000013">
    <property type="protein sequence ID" value="NGZ87527.1"/>
    <property type="molecule type" value="Genomic_DNA"/>
</dbReference>
<evidence type="ECO:0000313" key="3">
    <source>
        <dbReference type="Proteomes" id="UP000666369"/>
    </source>
</evidence>
<name>A0ABX0FSZ6_9BURK</name>
<feature type="region of interest" description="Disordered" evidence="1">
    <location>
        <begin position="76"/>
        <end position="116"/>
    </location>
</feature>
<keyword evidence="3" id="KW-1185">Reference proteome</keyword>
<reference evidence="3" key="2">
    <citation type="submission" date="2023-07" db="EMBL/GenBank/DDBJ databases">
        <title>Duganella aceri sp. nov., isolated from tree sap.</title>
        <authorList>
            <person name="Kim I.S."/>
        </authorList>
    </citation>
    <scope>NUCLEOTIDE SEQUENCE [LARGE SCALE GENOMIC DNA]</scope>
    <source>
        <strain evidence="3">SAP-35</strain>
    </source>
</reference>
<protein>
    <submittedName>
        <fullName evidence="2">Protein mobC</fullName>
    </submittedName>
</protein>
<gene>
    <name evidence="2" type="ORF">GW587_25110</name>
</gene>
<dbReference type="RefSeq" id="WP_166107654.1">
    <property type="nucleotide sequence ID" value="NZ_JAADJT010000013.1"/>
</dbReference>
<proteinExistence type="predicted"/>
<organism evidence="2 3">
    <name type="scientific">Duganella aceris</name>
    <dbReference type="NCBI Taxonomy" id="2703883"/>
    <lineage>
        <taxon>Bacteria</taxon>
        <taxon>Pseudomonadati</taxon>
        <taxon>Pseudomonadota</taxon>
        <taxon>Betaproteobacteria</taxon>
        <taxon>Burkholderiales</taxon>
        <taxon>Oxalobacteraceae</taxon>
        <taxon>Telluria group</taxon>
        <taxon>Duganella</taxon>
    </lineage>
</organism>
<evidence type="ECO:0000313" key="2">
    <source>
        <dbReference type="EMBL" id="NGZ87527.1"/>
    </source>
</evidence>